<gene>
    <name evidence="1" type="ORF">MM415A05217_0009</name>
</gene>
<proteinExistence type="predicted"/>
<evidence type="ECO:0008006" key="2">
    <source>
        <dbReference type="Google" id="ProtNLM"/>
    </source>
</evidence>
<accession>A0A6M3JIU1</accession>
<sequence length="127" mass="14840">MSAYLFKGMNDWYERTHGHTFKAKKADMPKIVKKMPQRIHYGNERNKQATKVREYTINGHTQIVWSDGNITCNCNGWVFKRAGVQRECTHVRELYGELKGKPKPDKTPKPEMSDKEKLARLLLKYIG</sequence>
<name>A0A6M3JIU1_9ZZZZ</name>
<dbReference type="EMBL" id="MT141669">
    <property type="protein sequence ID" value="QJA69012.1"/>
    <property type="molecule type" value="Genomic_DNA"/>
</dbReference>
<reference evidence="1" key="1">
    <citation type="submission" date="2020-03" db="EMBL/GenBank/DDBJ databases">
        <title>The deep terrestrial virosphere.</title>
        <authorList>
            <person name="Holmfeldt K."/>
            <person name="Nilsson E."/>
            <person name="Simone D."/>
            <person name="Lopez-Fernandez M."/>
            <person name="Wu X."/>
            <person name="de Brujin I."/>
            <person name="Lundin D."/>
            <person name="Andersson A."/>
            <person name="Bertilsson S."/>
            <person name="Dopson M."/>
        </authorList>
    </citation>
    <scope>NUCLEOTIDE SEQUENCE</scope>
    <source>
        <strain evidence="1">MM415A05217</strain>
    </source>
</reference>
<organism evidence="1">
    <name type="scientific">viral metagenome</name>
    <dbReference type="NCBI Taxonomy" id="1070528"/>
    <lineage>
        <taxon>unclassified sequences</taxon>
        <taxon>metagenomes</taxon>
        <taxon>organismal metagenomes</taxon>
    </lineage>
</organism>
<evidence type="ECO:0000313" key="1">
    <source>
        <dbReference type="EMBL" id="QJA69012.1"/>
    </source>
</evidence>
<dbReference type="AlphaFoldDB" id="A0A6M3JIU1"/>
<protein>
    <recommendedName>
        <fullName evidence="2">SWIM-type domain-containing protein</fullName>
    </recommendedName>
</protein>